<keyword evidence="2" id="KW-0233">DNA recombination</keyword>
<feature type="domain" description="Core-binding (CB)" evidence="4">
    <location>
        <begin position="35"/>
        <end position="119"/>
    </location>
</feature>
<sequence length="316" mass="35344">MRRTAEILAALDLLDEDRTSAALKWIERRTAELPDGFAADVRGWLLWLLDGDARTRPRALGTLHSYFGSVRPVVEKWAEHRTQLREITRQDVTDAIADLRGSQYTAALASLRPLFRYAKRNRRIFTNPLRGIRVGRRPPGPVMPMSDDEISHIQTTAQAPPARLAVALAAVHAARGEAIRALLLDDLDFHQDRITIDGNLQPMGDLTRVALRAWLAERQTRWPRTLNRHVLVSRQTANGTDPVSAYFLKRQLTLHGVSLDRVRADRVLGEALATGADPLHLTAIFNLSETTAVKYATLARRLLTADAAEGCIRQQP</sequence>
<protein>
    <recommendedName>
        <fullName evidence="4">Core-binding (CB) domain-containing protein</fullName>
    </recommendedName>
</protein>
<dbReference type="SUPFAM" id="SSF56349">
    <property type="entry name" value="DNA breaking-rejoining enzymes"/>
    <property type="match status" value="1"/>
</dbReference>
<evidence type="ECO:0000313" key="6">
    <source>
        <dbReference type="Proteomes" id="UP001596413"/>
    </source>
</evidence>
<dbReference type="RefSeq" id="WP_386413490.1">
    <property type="nucleotide sequence ID" value="NZ_JBHSZO010000009.1"/>
</dbReference>
<dbReference type="InterPro" id="IPR044068">
    <property type="entry name" value="CB"/>
</dbReference>
<evidence type="ECO:0000256" key="2">
    <source>
        <dbReference type="ARBA" id="ARBA00023172"/>
    </source>
</evidence>
<keyword evidence="1 3" id="KW-0238">DNA-binding</keyword>
<dbReference type="Gene3D" id="1.10.443.10">
    <property type="entry name" value="Intergrase catalytic core"/>
    <property type="match status" value="1"/>
</dbReference>
<organism evidence="5 6">
    <name type="scientific">Streptomyces polyrhachis</name>
    <dbReference type="NCBI Taxonomy" id="1282885"/>
    <lineage>
        <taxon>Bacteria</taxon>
        <taxon>Bacillati</taxon>
        <taxon>Actinomycetota</taxon>
        <taxon>Actinomycetes</taxon>
        <taxon>Kitasatosporales</taxon>
        <taxon>Streptomycetaceae</taxon>
        <taxon>Streptomyces</taxon>
    </lineage>
</organism>
<dbReference type="InterPro" id="IPR010998">
    <property type="entry name" value="Integrase_recombinase_N"/>
</dbReference>
<dbReference type="EMBL" id="JBHSZO010000009">
    <property type="protein sequence ID" value="MFC7218194.1"/>
    <property type="molecule type" value="Genomic_DNA"/>
</dbReference>
<comment type="caution">
    <text evidence="5">The sequence shown here is derived from an EMBL/GenBank/DDBJ whole genome shotgun (WGS) entry which is preliminary data.</text>
</comment>
<evidence type="ECO:0000259" key="4">
    <source>
        <dbReference type="PROSITE" id="PS51900"/>
    </source>
</evidence>
<reference evidence="6" key="1">
    <citation type="journal article" date="2019" name="Int. J. Syst. Evol. Microbiol.">
        <title>The Global Catalogue of Microorganisms (GCM) 10K type strain sequencing project: providing services to taxonomists for standard genome sequencing and annotation.</title>
        <authorList>
            <consortium name="The Broad Institute Genomics Platform"/>
            <consortium name="The Broad Institute Genome Sequencing Center for Infectious Disease"/>
            <person name="Wu L."/>
            <person name="Ma J."/>
        </authorList>
    </citation>
    <scope>NUCLEOTIDE SEQUENCE [LARGE SCALE GENOMIC DNA]</scope>
    <source>
        <strain evidence="6">CGMCC 1.13681</strain>
    </source>
</reference>
<dbReference type="PROSITE" id="PS51900">
    <property type="entry name" value="CB"/>
    <property type="match status" value="1"/>
</dbReference>
<dbReference type="Gene3D" id="1.10.150.130">
    <property type="match status" value="1"/>
</dbReference>
<evidence type="ECO:0000256" key="1">
    <source>
        <dbReference type="ARBA" id="ARBA00023125"/>
    </source>
</evidence>
<dbReference type="InterPro" id="IPR013762">
    <property type="entry name" value="Integrase-like_cat_sf"/>
</dbReference>
<proteinExistence type="predicted"/>
<accession>A0ABW2GDR8</accession>
<evidence type="ECO:0000313" key="5">
    <source>
        <dbReference type="EMBL" id="MFC7218194.1"/>
    </source>
</evidence>
<keyword evidence="6" id="KW-1185">Reference proteome</keyword>
<dbReference type="Proteomes" id="UP001596413">
    <property type="component" value="Unassembled WGS sequence"/>
</dbReference>
<gene>
    <name evidence="5" type="ORF">ACFQLX_08440</name>
</gene>
<evidence type="ECO:0000256" key="3">
    <source>
        <dbReference type="PROSITE-ProRule" id="PRU01248"/>
    </source>
</evidence>
<dbReference type="InterPro" id="IPR011010">
    <property type="entry name" value="DNA_brk_join_enz"/>
</dbReference>
<name>A0ABW2GDR8_9ACTN</name>